<dbReference type="AlphaFoldDB" id="A0AA38F5G0"/>
<accession>A0AA38F5G0</accession>
<proteinExistence type="predicted"/>
<organism evidence="1 2">
    <name type="scientific">Taxus chinensis</name>
    <name type="common">Chinese yew</name>
    <name type="synonym">Taxus wallichiana var. chinensis</name>
    <dbReference type="NCBI Taxonomy" id="29808"/>
    <lineage>
        <taxon>Eukaryota</taxon>
        <taxon>Viridiplantae</taxon>
        <taxon>Streptophyta</taxon>
        <taxon>Embryophyta</taxon>
        <taxon>Tracheophyta</taxon>
        <taxon>Spermatophyta</taxon>
        <taxon>Pinopsida</taxon>
        <taxon>Pinidae</taxon>
        <taxon>Conifers II</taxon>
        <taxon>Cupressales</taxon>
        <taxon>Taxaceae</taxon>
        <taxon>Taxus</taxon>
    </lineage>
</organism>
<evidence type="ECO:0000313" key="2">
    <source>
        <dbReference type="Proteomes" id="UP000824469"/>
    </source>
</evidence>
<name>A0AA38F5G0_TAXCH</name>
<evidence type="ECO:0000313" key="1">
    <source>
        <dbReference type="EMBL" id="KAH9289435.1"/>
    </source>
</evidence>
<feature type="non-terminal residue" evidence="1">
    <location>
        <position position="1"/>
    </location>
</feature>
<feature type="non-terminal residue" evidence="1">
    <location>
        <position position="73"/>
    </location>
</feature>
<comment type="caution">
    <text evidence="1">The sequence shown here is derived from an EMBL/GenBank/DDBJ whole genome shotgun (WGS) entry which is preliminary data.</text>
</comment>
<keyword evidence="2" id="KW-1185">Reference proteome</keyword>
<dbReference type="EMBL" id="JAHRHJ020003813">
    <property type="protein sequence ID" value="KAH9289435.1"/>
    <property type="molecule type" value="Genomic_DNA"/>
</dbReference>
<reference evidence="1 2" key="1">
    <citation type="journal article" date="2021" name="Nat. Plants">
        <title>The Taxus genome provides insights into paclitaxel biosynthesis.</title>
        <authorList>
            <person name="Xiong X."/>
            <person name="Gou J."/>
            <person name="Liao Q."/>
            <person name="Li Y."/>
            <person name="Zhou Q."/>
            <person name="Bi G."/>
            <person name="Li C."/>
            <person name="Du R."/>
            <person name="Wang X."/>
            <person name="Sun T."/>
            <person name="Guo L."/>
            <person name="Liang H."/>
            <person name="Lu P."/>
            <person name="Wu Y."/>
            <person name="Zhang Z."/>
            <person name="Ro D.K."/>
            <person name="Shang Y."/>
            <person name="Huang S."/>
            <person name="Yan J."/>
        </authorList>
    </citation>
    <scope>NUCLEOTIDE SEQUENCE [LARGE SCALE GENOMIC DNA]</scope>
    <source>
        <strain evidence="1">Ta-2019</strain>
    </source>
</reference>
<protein>
    <submittedName>
        <fullName evidence="1">Uncharacterized protein</fullName>
    </submittedName>
</protein>
<gene>
    <name evidence="1" type="ORF">KI387_033552</name>
</gene>
<sequence length="73" mass="7940">DALLFDVENGFLYRKPLTSNGVVDGMINYEGKLINDGSHKIPKAEAMLSSVRIKEPAIVDGNLHVITESSVVL</sequence>
<dbReference type="Proteomes" id="UP000824469">
    <property type="component" value="Unassembled WGS sequence"/>
</dbReference>